<reference evidence="2" key="1">
    <citation type="submission" date="2014-09" db="EMBL/GenBank/DDBJ databases">
        <authorList>
            <person name="Magalhaes I.L.F."/>
            <person name="Oliveira U."/>
            <person name="Santos F.R."/>
            <person name="Vidigal T.H.D.A."/>
            <person name="Brescovit A.D."/>
            <person name="Santos A.J."/>
        </authorList>
    </citation>
    <scope>NUCLEOTIDE SEQUENCE</scope>
    <source>
        <tissue evidence="2">Shoot tissue taken approximately 20 cm above the soil surface</tissue>
    </source>
</reference>
<reference evidence="2" key="2">
    <citation type="journal article" date="2015" name="Data Brief">
        <title>Shoot transcriptome of the giant reed, Arundo donax.</title>
        <authorList>
            <person name="Barrero R.A."/>
            <person name="Guerrero F.D."/>
            <person name="Moolhuijzen P."/>
            <person name="Goolsby J.A."/>
            <person name="Tidwell J."/>
            <person name="Bellgard S.E."/>
            <person name="Bellgard M.I."/>
        </authorList>
    </citation>
    <scope>NUCLEOTIDE SEQUENCE</scope>
    <source>
        <tissue evidence="2">Shoot tissue taken approximately 20 cm above the soil surface</tissue>
    </source>
</reference>
<evidence type="ECO:0000313" key="2">
    <source>
        <dbReference type="EMBL" id="JAD75000.1"/>
    </source>
</evidence>
<dbReference type="EMBL" id="GBRH01222895">
    <property type="protein sequence ID" value="JAD75000.1"/>
    <property type="molecule type" value="Transcribed_RNA"/>
</dbReference>
<feature type="compositionally biased region" description="Basic and acidic residues" evidence="1">
    <location>
        <begin position="1"/>
        <end position="10"/>
    </location>
</feature>
<feature type="region of interest" description="Disordered" evidence="1">
    <location>
        <begin position="1"/>
        <end position="30"/>
    </location>
</feature>
<accession>A0A0A9CNM3</accession>
<feature type="compositionally biased region" description="Low complexity" evidence="1">
    <location>
        <begin position="12"/>
        <end position="30"/>
    </location>
</feature>
<name>A0A0A9CNM3_ARUDO</name>
<organism evidence="2">
    <name type="scientific">Arundo donax</name>
    <name type="common">Giant reed</name>
    <name type="synonym">Donax arundinaceus</name>
    <dbReference type="NCBI Taxonomy" id="35708"/>
    <lineage>
        <taxon>Eukaryota</taxon>
        <taxon>Viridiplantae</taxon>
        <taxon>Streptophyta</taxon>
        <taxon>Embryophyta</taxon>
        <taxon>Tracheophyta</taxon>
        <taxon>Spermatophyta</taxon>
        <taxon>Magnoliopsida</taxon>
        <taxon>Liliopsida</taxon>
        <taxon>Poales</taxon>
        <taxon>Poaceae</taxon>
        <taxon>PACMAD clade</taxon>
        <taxon>Arundinoideae</taxon>
        <taxon>Arundineae</taxon>
        <taxon>Arundo</taxon>
    </lineage>
</organism>
<evidence type="ECO:0000256" key="1">
    <source>
        <dbReference type="SAM" id="MobiDB-lite"/>
    </source>
</evidence>
<dbReference type="AlphaFoldDB" id="A0A0A9CNM3"/>
<protein>
    <submittedName>
        <fullName evidence="2">Uncharacterized protein</fullName>
    </submittedName>
</protein>
<sequence length="110" mass="11137">MTVAYLKEKPAGQGSTPSTPSAGSGMRSAAARLLGTGNGNRALSFGSNGASRAVSGSSRMGGGIGASTSVSGLQGMTNYDGKGTYIIFNTADTLFISDLNSHDKVFSFLY</sequence>
<proteinExistence type="predicted"/>